<name>A0A5J4FTS3_9FLAO</name>
<dbReference type="GO" id="GO:0006310">
    <property type="term" value="P:DNA recombination"/>
    <property type="evidence" value="ECO:0007669"/>
    <property type="project" value="UniProtKB-UniRule"/>
</dbReference>
<dbReference type="OrthoDB" id="9789152at2"/>
<comment type="similarity">
    <text evidence="1 7">Belongs to the RecO family.</text>
</comment>
<dbReference type="InterPro" id="IPR042242">
    <property type="entry name" value="RecO_C"/>
</dbReference>
<dbReference type="Proteomes" id="UP000326994">
    <property type="component" value="Unassembled WGS sequence"/>
</dbReference>
<sequence>MIETTRAIVFSSLKYAEADLIVTCFTRKSGLKTYLLRGVLKSRKGKLKASYFLPLTQLEIVASHKNKGTLESIREAKVYNTYQSLHTNIVKSSLALFLAEMLKNSIQEEEMNPRLFDFIEASLQWLDHHEAIANFHILFLLKLTEHLGCYPDTSEIELPYFNLAEGQFQNEDISIYSEMSERVDNFKRFIGINFDNSLALKLTKKARLDVLNLVLEYYQLHLHGYKKPKSLAVLNQLFNQ</sequence>
<proteinExistence type="inferred from homology"/>
<dbReference type="PANTHER" id="PTHR33991">
    <property type="entry name" value="DNA REPAIR PROTEIN RECO"/>
    <property type="match status" value="1"/>
</dbReference>
<keyword evidence="5 7" id="KW-0234">DNA repair</keyword>
<evidence type="ECO:0000256" key="6">
    <source>
        <dbReference type="ARBA" id="ARBA00033409"/>
    </source>
</evidence>
<gene>
    <name evidence="7 9" type="primary">recO</name>
    <name evidence="9" type="ORF">ULMS_05510</name>
</gene>
<dbReference type="GO" id="GO:0006302">
    <property type="term" value="P:double-strand break repair"/>
    <property type="evidence" value="ECO:0007669"/>
    <property type="project" value="TreeGrafter"/>
</dbReference>
<dbReference type="SUPFAM" id="SSF50249">
    <property type="entry name" value="Nucleic acid-binding proteins"/>
    <property type="match status" value="1"/>
</dbReference>
<dbReference type="Gene3D" id="1.20.1440.120">
    <property type="entry name" value="Recombination protein O, C-terminal domain"/>
    <property type="match status" value="1"/>
</dbReference>
<dbReference type="AlphaFoldDB" id="A0A5J4FTS3"/>
<dbReference type="InterPro" id="IPR022572">
    <property type="entry name" value="DNA_rep/recomb_RecO_N"/>
</dbReference>
<reference evidence="9 10" key="1">
    <citation type="submission" date="2019-08" db="EMBL/GenBank/DDBJ databases">
        <title>Ulvibacter marinistellae sp. nov., isolated from a starfish, Patiria pectinifera.</title>
        <authorList>
            <person name="Kawano K."/>
            <person name="Ushijima N."/>
            <person name="Kihara M."/>
            <person name="Itoh H."/>
        </authorList>
    </citation>
    <scope>NUCLEOTIDE SEQUENCE [LARGE SCALE GENOMIC DNA]</scope>
    <source>
        <strain evidence="9 10">KK4</strain>
    </source>
</reference>
<evidence type="ECO:0000256" key="5">
    <source>
        <dbReference type="ARBA" id="ARBA00023204"/>
    </source>
</evidence>
<dbReference type="PANTHER" id="PTHR33991:SF1">
    <property type="entry name" value="DNA REPAIR PROTEIN RECO"/>
    <property type="match status" value="1"/>
</dbReference>
<evidence type="ECO:0000313" key="10">
    <source>
        <dbReference type="Proteomes" id="UP000326994"/>
    </source>
</evidence>
<dbReference type="InterPro" id="IPR037278">
    <property type="entry name" value="ARFGAP/RecO"/>
</dbReference>
<dbReference type="Gene3D" id="2.40.50.140">
    <property type="entry name" value="Nucleic acid-binding proteins"/>
    <property type="match status" value="1"/>
</dbReference>
<feature type="domain" description="DNA replication/recombination mediator RecO N-terminal" evidence="8">
    <location>
        <begin position="1"/>
        <end position="82"/>
    </location>
</feature>
<evidence type="ECO:0000256" key="4">
    <source>
        <dbReference type="ARBA" id="ARBA00023172"/>
    </source>
</evidence>
<dbReference type="EMBL" id="BKCF01000001">
    <property type="protein sequence ID" value="GEQ85043.1"/>
    <property type="molecule type" value="Genomic_DNA"/>
</dbReference>
<dbReference type="InterPro" id="IPR012340">
    <property type="entry name" value="NA-bd_OB-fold"/>
</dbReference>
<evidence type="ECO:0000313" key="9">
    <source>
        <dbReference type="EMBL" id="GEQ85043.1"/>
    </source>
</evidence>
<evidence type="ECO:0000256" key="7">
    <source>
        <dbReference type="HAMAP-Rule" id="MF_00201"/>
    </source>
</evidence>
<evidence type="ECO:0000259" key="8">
    <source>
        <dbReference type="Pfam" id="PF11967"/>
    </source>
</evidence>
<evidence type="ECO:0000256" key="3">
    <source>
        <dbReference type="ARBA" id="ARBA00022763"/>
    </source>
</evidence>
<evidence type="ECO:0000256" key="1">
    <source>
        <dbReference type="ARBA" id="ARBA00007452"/>
    </source>
</evidence>
<dbReference type="Pfam" id="PF02565">
    <property type="entry name" value="RecO_C"/>
    <property type="match status" value="1"/>
</dbReference>
<comment type="function">
    <text evidence="7">Involved in DNA repair and RecF pathway recombination.</text>
</comment>
<dbReference type="NCBIfam" id="TIGR00613">
    <property type="entry name" value="reco"/>
    <property type="match status" value="1"/>
</dbReference>
<keyword evidence="10" id="KW-1185">Reference proteome</keyword>
<accession>A0A5J4FTS3</accession>
<dbReference type="Pfam" id="PF11967">
    <property type="entry name" value="RecO_N"/>
    <property type="match status" value="1"/>
</dbReference>
<organism evidence="9 10">
    <name type="scientific">Patiriisocius marinistellae</name>
    <dbReference type="NCBI Taxonomy" id="2494560"/>
    <lineage>
        <taxon>Bacteria</taxon>
        <taxon>Pseudomonadati</taxon>
        <taxon>Bacteroidota</taxon>
        <taxon>Flavobacteriia</taxon>
        <taxon>Flavobacteriales</taxon>
        <taxon>Flavobacteriaceae</taxon>
        <taxon>Patiriisocius</taxon>
    </lineage>
</organism>
<protein>
    <recommendedName>
        <fullName evidence="2 7">DNA repair protein RecO</fullName>
    </recommendedName>
    <alternativeName>
        <fullName evidence="6 7">Recombination protein O</fullName>
    </alternativeName>
</protein>
<keyword evidence="4 7" id="KW-0233">DNA recombination</keyword>
<dbReference type="GO" id="GO:0043590">
    <property type="term" value="C:bacterial nucleoid"/>
    <property type="evidence" value="ECO:0007669"/>
    <property type="project" value="TreeGrafter"/>
</dbReference>
<dbReference type="RefSeq" id="WP_151892979.1">
    <property type="nucleotide sequence ID" value="NZ_BKCF01000001.1"/>
</dbReference>
<keyword evidence="3 7" id="KW-0227">DNA damage</keyword>
<dbReference type="SUPFAM" id="SSF57863">
    <property type="entry name" value="ArfGap/RecO-like zinc finger"/>
    <property type="match status" value="1"/>
</dbReference>
<dbReference type="InterPro" id="IPR003717">
    <property type="entry name" value="RecO"/>
</dbReference>
<comment type="caution">
    <text evidence="9">The sequence shown here is derived from an EMBL/GenBank/DDBJ whole genome shotgun (WGS) entry which is preliminary data.</text>
</comment>
<evidence type="ECO:0000256" key="2">
    <source>
        <dbReference type="ARBA" id="ARBA00021310"/>
    </source>
</evidence>
<dbReference type="HAMAP" id="MF_00201">
    <property type="entry name" value="RecO"/>
    <property type="match status" value="1"/>
</dbReference>